<sequence length="329" mass="37284">MDSVKTAPTHVTLNTGHKMPIMGFGTYQPNLEDVEDAVEAAVRAGYRHLDSASTYKNEKHVGDTLQKLFKEGVVKREDLWITSKLGNDSHGAEEAPKCLQQTLIDLQLEYVDLYLMHWPVSLKKGHSFPPESHMYKSDKPLEEDIKETWQAMEKMVEEGKVRNIGVSNFSSKKLTSLLVYAKIPPAVNQVECHPLLRQHKLRTFMKTHNVHLTAYSPLGSWGTSWGTSGVTVNLLEQPVLKKIAESHGKSPAQVALRWGIQKGNSVLPRSKTPERVKKNLDVFSFSLSEEAMAEIEKLEQIRFITGDFFCNDEGSFYKTLKELWDEEDL</sequence>
<comment type="similarity">
    <text evidence="1">Belongs to the aldo/keto reductase family.</text>
</comment>
<evidence type="ECO:0000256" key="3">
    <source>
        <dbReference type="PIRSR" id="PIRSR000097-1"/>
    </source>
</evidence>
<evidence type="ECO:0000256" key="4">
    <source>
        <dbReference type="PIRSR" id="PIRSR000097-2"/>
    </source>
</evidence>
<dbReference type="EMBL" id="JBJQOH010000007">
    <property type="protein sequence ID" value="KAL3679862.1"/>
    <property type="molecule type" value="Genomic_DNA"/>
</dbReference>
<dbReference type="InterPro" id="IPR023210">
    <property type="entry name" value="NADP_OxRdtase_dom"/>
</dbReference>
<evidence type="ECO:0000256" key="5">
    <source>
        <dbReference type="PIRSR" id="PIRSR000097-3"/>
    </source>
</evidence>
<evidence type="ECO:0000259" key="6">
    <source>
        <dbReference type="Pfam" id="PF00248"/>
    </source>
</evidence>
<dbReference type="AlphaFoldDB" id="A0ABD3GKY2"/>
<reference evidence="7 8" key="1">
    <citation type="submission" date="2024-09" db="EMBL/GenBank/DDBJ databases">
        <title>Chromosome-scale assembly of Riccia sorocarpa.</title>
        <authorList>
            <person name="Paukszto L."/>
        </authorList>
    </citation>
    <scope>NUCLEOTIDE SEQUENCE [LARGE SCALE GENOMIC DNA]</scope>
    <source>
        <strain evidence="7">LP-2024</strain>
        <tissue evidence="7">Aerial parts of the thallus</tissue>
    </source>
</reference>
<keyword evidence="2" id="KW-0521">NADP</keyword>
<keyword evidence="8" id="KW-1185">Reference proteome</keyword>
<name>A0ABD3GKY2_9MARC</name>
<dbReference type="PRINTS" id="PR00069">
    <property type="entry name" value="ALDKETRDTASE"/>
</dbReference>
<evidence type="ECO:0000256" key="2">
    <source>
        <dbReference type="ARBA" id="ARBA00022857"/>
    </source>
</evidence>
<dbReference type="InterPro" id="IPR018170">
    <property type="entry name" value="Aldo/ket_reductase_CS"/>
</dbReference>
<comment type="caution">
    <text evidence="7">The sequence shown here is derived from an EMBL/GenBank/DDBJ whole genome shotgun (WGS) entry which is preliminary data.</text>
</comment>
<evidence type="ECO:0000313" key="7">
    <source>
        <dbReference type="EMBL" id="KAL3679862.1"/>
    </source>
</evidence>
<evidence type="ECO:0000313" key="8">
    <source>
        <dbReference type="Proteomes" id="UP001633002"/>
    </source>
</evidence>
<feature type="domain" description="NADP-dependent oxidoreductase" evidence="6">
    <location>
        <begin position="23"/>
        <end position="299"/>
    </location>
</feature>
<dbReference type="PIRSF" id="PIRSF000097">
    <property type="entry name" value="AKR"/>
    <property type="match status" value="1"/>
</dbReference>
<dbReference type="PROSITE" id="PS00798">
    <property type="entry name" value="ALDOKETO_REDUCTASE_1"/>
    <property type="match status" value="1"/>
</dbReference>
<feature type="binding site" evidence="4">
    <location>
        <position position="117"/>
    </location>
    <ligand>
        <name>substrate</name>
    </ligand>
</feature>
<proteinExistence type="inferred from homology"/>
<dbReference type="PANTHER" id="PTHR11732">
    <property type="entry name" value="ALDO/KETO REDUCTASE"/>
    <property type="match status" value="1"/>
</dbReference>
<feature type="active site" description="Proton donor" evidence="3">
    <location>
        <position position="55"/>
    </location>
</feature>
<feature type="site" description="Lowers pKa of active site Tyr" evidence="5">
    <location>
        <position position="84"/>
    </location>
</feature>
<dbReference type="PROSITE" id="PS00062">
    <property type="entry name" value="ALDOKETO_REDUCTASE_2"/>
    <property type="match status" value="1"/>
</dbReference>
<dbReference type="InterPro" id="IPR020471">
    <property type="entry name" value="AKR"/>
</dbReference>
<protein>
    <recommendedName>
        <fullName evidence="6">NADP-dependent oxidoreductase domain-containing protein</fullName>
    </recommendedName>
</protein>
<dbReference type="FunFam" id="3.20.20.100:FF:000013">
    <property type="entry name" value="NADPH-dependent codeinone reductase 1-1"/>
    <property type="match status" value="1"/>
</dbReference>
<dbReference type="Pfam" id="PF00248">
    <property type="entry name" value="Aldo_ket_red"/>
    <property type="match status" value="1"/>
</dbReference>
<accession>A0ABD3GKY2</accession>
<organism evidence="7 8">
    <name type="scientific">Riccia sorocarpa</name>
    <dbReference type="NCBI Taxonomy" id="122646"/>
    <lineage>
        <taxon>Eukaryota</taxon>
        <taxon>Viridiplantae</taxon>
        <taxon>Streptophyta</taxon>
        <taxon>Embryophyta</taxon>
        <taxon>Marchantiophyta</taxon>
        <taxon>Marchantiopsida</taxon>
        <taxon>Marchantiidae</taxon>
        <taxon>Marchantiales</taxon>
        <taxon>Ricciaceae</taxon>
        <taxon>Riccia</taxon>
    </lineage>
</organism>
<gene>
    <name evidence="7" type="ORF">R1sor_022818</name>
</gene>
<dbReference type="SUPFAM" id="SSF51430">
    <property type="entry name" value="NAD(P)-linked oxidoreductase"/>
    <property type="match status" value="1"/>
</dbReference>
<dbReference type="Gene3D" id="3.20.20.100">
    <property type="entry name" value="NADP-dependent oxidoreductase domain"/>
    <property type="match status" value="1"/>
</dbReference>
<dbReference type="InterPro" id="IPR036812">
    <property type="entry name" value="NAD(P)_OxRdtase_dom_sf"/>
</dbReference>
<evidence type="ECO:0000256" key="1">
    <source>
        <dbReference type="ARBA" id="ARBA00007905"/>
    </source>
</evidence>
<dbReference type="Proteomes" id="UP001633002">
    <property type="component" value="Unassembled WGS sequence"/>
</dbReference>